<dbReference type="AlphaFoldDB" id="A0A9W8UBW2"/>
<evidence type="ECO:0000313" key="1">
    <source>
        <dbReference type="EMBL" id="KAJ4019693.1"/>
    </source>
</evidence>
<gene>
    <name evidence="1" type="ORF">NW766_003451</name>
</gene>
<name>A0A9W8UBW2_9HYPO</name>
<sequence length="110" mass="12383">MIAYQAYRAQTALKEDQASKFRDLITSGPNQAVPRQAADLAEWLQDNHQTLGHLALEELDGIAKELAFTCRKEFTLRNEFLGRFPHAYQTLAIRRTHEGLAAATLAEAKE</sequence>
<organism evidence="1 2">
    <name type="scientific">Fusarium irregulare</name>
    <dbReference type="NCBI Taxonomy" id="2494466"/>
    <lineage>
        <taxon>Eukaryota</taxon>
        <taxon>Fungi</taxon>
        <taxon>Dikarya</taxon>
        <taxon>Ascomycota</taxon>
        <taxon>Pezizomycotina</taxon>
        <taxon>Sordariomycetes</taxon>
        <taxon>Hypocreomycetidae</taxon>
        <taxon>Hypocreales</taxon>
        <taxon>Nectriaceae</taxon>
        <taxon>Fusarium</taxon>
        <taxon>Fusarium incarnatum-equiseti species complex</taxon>
    </lineage>
</organism>
<evidence type="ECO:0000313" key="2">
    <source>
        <dbReference type="Proteomes" id="UP001152130"/>
    </source>
</evidence>
<protein>
    <submittedName>
        <fullName evidence="1">Uncharacterized protein</fullName>
    </submittedName>
</protein>
<accession>A0A9W8UBW2</accession>
<dbReference type="EMBL" id="JAPDHF010000004">
    <property type="protein sequence ID" value="KAJ4019693.1"/>
    <property type="molecule type" value="Genomic_DNA"/>
</dbReference>
<proteinExistence type="predicted"/>
<comment type="caution">
    <text evidence="1">The sequence shown here is derived from an EMBL/GenBank/DDBJ whole genome shotgun (WGS) entry which is preliminary data.</text>
</comment>
<reference evidence="1" key="1">
    <citation type="submission" date="2022-10" db="EMBL/GenBank/DDBJ databases">
        <title>Fusarium specimens isolated from Avocado Roots.</title>
        <authorList>
            <person name="Stajich J."/>
            <person name="Roper C."/>
            <person name="Heimlech-Rivalta G."/>
        </authorList>
    </citation>
    <scope>NUCLEOTIDE SEQUENCE</scope>
    <source>
        <strain evidence="1">CF00143</strain>
    </source>
</reference>
<keyword evidence="2" id="KW-1185">Reference proteome</keyword>
<dbReference type="Proteomes" id="UP001152130">
    <property type="component" value="Unassembled WGS sequence"/>
</dbReference>